<evidence type="ECO:0000313" key="3">
    <source>
        <dbReference type="Proteomes" id="UP000244005"/>
    </source>
</evidence>
<proteinExistence type="predicted"/>
<dbReference type="AlphaFoldDB" id="A0A2R6XB96"/>
<accession>A0A2R6XB96</accession>
<organism evidence="2 3">
    <name type="scientific">Marchantia polymorpha</name>
    <name type="common">Common liverwort</name>
    <name type="synonym">Marchantia aquatica</name>
    <dbReference type="NCBI Taxonomy" id="3197"/>
    <lineage>
        <taxon>Eukaryota</taxon>
        <taxon>Viridiplantae</taxon>
        <taxon>Streptophyta</taxon>
        <taxon>Embryophyta</taxon>
        <taxon>Marchantiophyta</taxon>
        <taxon>Marchantiopsida</taxon>
        <taxon>Marchantiidae</taxon>
        <taxon>Marchantiales</taxon>
        <taxon>Marchantiaceae</taxon>
        <taxon>Marchantia</taxon>
    </lineage>
</organism>
<reference evidence="2" key="2">
    <citation type="submission" date="2017-12" db="EMBL/GenBank/DDBJ databases">
        <title>WGS assembly of Marchantia polymorpha.</title>
        <authorList>
            <person name="Bowman J.L."/>
            <person name="Kohchi T."/>
            <person name="Yamato K.T."/>
            <person name="Jenkins J."/>
            <person name="Shu S."/>
            <person name="Ishizaki K."/>
            <person name="Yamaoka S."/>
            <person name="Nishihama R."/>
            <person name="Nakamura Y."/>
            <person name="Berger F."/>
            <person name="Adam C."/>
            <person name="Aki S.S."/>
            <person name="Althoff F."/>
            <person name="Araki T."/>
            <person name="Arteaga-Vazquez M.A."/>
            <person name="Balasubrmanian S."/>
            <person name="Bauer D."/>
            <person name="Boehm C.R."/>
            <person name="Briginshaw L."/>
            <person name="Caballero-Perez J."/>
            <person name="Catarino B."/>
            <person name="Chen F."/>
            <person name="Chiyoda S."/>
            <person name="Chovatia M."/>
            <person name="Davies K.M."/>
            <person name="Delmans M."/>
            <person name="Demura T."/>
            <person name="Dierschke T."/>
            <person name="Dolan L."/>
            <person name="Dorantes-Acosta A.E."/>
            <person name="Eklund D.M."/>
            <person name="Florent S.N."/>
            <person name="Flores-Sandoval E."/>
            <person name="Fujiyama A."/>
            <person name="Fukuzawa H."/>
            <person name="Galik B."/>
            <person name="Grimanelli D."/>
            <person name="Grimwood J."/>
            <person name="Grossniklaus U."/>
            <person name="Hamada T."/>
            <person name="Haseloff J."/>
            <person name="Hetherington A.J."/>
            <person name="Higo A."/>
            <person name="Hirakawa Y."/>
            <person name="Hundley H.N."/>
            <person name="Ikeda Y."/>
            <person name="Inoue K."/>
            <person name="Inoue S."/>
            <person name="Ishida S."/>
            <person name="Jia Q."/>
            <person name="Kakita M."/>
            <person name="Kanazawa T."/>
            <person name="Kawai Y."/>
            <person name="Kawashima T."/>
            <person name="Kennedy M."/>
            <person name="Kinose K."/>
            <person name="Kinoshita T."/>
            <person name="Kohara Y."/>
            <person name="Koide E."/>
            <person name="Komatsu K."/>
            <person name="Kopischke S."/>
            <person name="Kubo M."/>
            <person name="Kyozuka J."/>
            <person name="Lagercrantz U."/>
            <person name="Lin S.S."/>
            <person name="Lindquist E."/>
            <person name="Lipzen A.M."/>
            <person name="Lu C."/>
            <person name="Luna E.D."/>
            <person name="Martienssen R.A."/>
            <person name="Minamino N."/>
            <person name="Mizutani M."/>
            <person name="Mizutani M."/>
            <person name="Mochizuki N."/>
            <person name="Monte I."/>
            <person name="Mosher R."/>
            <person name="Nagasaki H."/>
            <person name="Nakagami H."/>
            <person name="Naramoto S."/>
            <person name="Nishitani K."/>
            <person name="Ohtani M."/>
            <person name="Okamoto T."/>
            <person name="Okumura M."/>
            <person name="Phillips J."/>
            <person name="Pollak B."/>
            <person name="Reinders A."/>
            <person name="Roevekamp M."/>
            <person name="Sano R."/>
            <person name="Sawa S."/>
            <person name="Schmid M.W."/>
            <person name="Shirakawa M."/>
            <person name="Solano R."/>
            <person name="Spunde A."/>
            <person name="Suetsugu N."/>
            <person name="Sugano S."/>
            <person name="Sugiyama A."/>
            <person name="Sun R."/>
            <person name="Suzuki Y."/>
            <person name="Takenaka M."/>
            <person name="Takezawa D."/>
            <person name="Tomogane H."/>
            <person name="Tsuzuki M."/>
            <person name="Ueda T."/>
            <person name="Umeda M."/>
            <person name="Ward J.M."/>
            <person name="Watanabe Y."/>
            <person name="Yazaki K."/>
            <person name="Yokoyama R."/>
            <person name="Yoshitake Y."/>
            <person name="Yotsui I."/>
            <person name="Zachgo S."/>
            <person name="Schmutz J."/>
        </authorList>
    </citation>
    <scope>NUCLEOTIDE SEQUENCE [LARGE SCALE GENOMIC DNA]</scope>
    <source>
        <strain evidence="2">Tak-1</strain>
    </source>
</reference>
<gene>
    <name evidence="2" type="ORF">MARPO_0025s0076</name>
</gene>
<sequence>MNSLGTTVRKLVSRPSVLIALTAVWALEFFQLRQLTSYIDKIHEEQHQQLSDPSAAAHIHIVVHQLLHVNTHTLRTALSTSLEILAKGWLAPEMLSEEYTFEQGESINEHMTAVATHVPTIFEEPESDDEYQFASMPSAYRMWRVQLNTAYGPEAGDKNEGLKSDGPVRSKNLTGRSPACGLEIHLESWYRYISSKIRHEYHEEQKVDPVEPIDVLPACATNGSDC</sequence>
<feature type="compositionally biased region" description="Basic and acidic residues" evidence="1">
    <location>
        <begin position="155"/>
        <end position="168"/>
    </location>
</feature>
<name>A0A2R6XB96_MARPO</name>
<protein>
    <submittedName>
        <fullName evidence="2">Uncharacterized protein</fullName>
    </submittedName>
</protein>
<dbReference type="EMBL" id="KZ772697">
    <property type="protein sequence ID" value="PTQ43385.1"/>
    <property type="molecule type" value="Genomic_DNA"/>
</dbReference>
<evidence type="ECO:0000256" key="1">
    <source>
        <dbReference type="SAM" id="MobiDB-lite"/>
    </source>
</evidence>
<evidence type="ECO:0000313" key="2">
    <source>
        <dbReference type="EMBL" id="PTQ43386.1"/>
    </source>
</evidence>
<reference evidence="3" key="1">
    <citation type="journal article" date="2017" name="Cell">
        <title>Insights into land plant evolution garnered from the Marchantia polymorpha genome.</title>
        <authorList>
            <person name="Bowman J.L."/>
            <person name="Kohchi T."/>
            <person name="Yamato K.T."/>
            <person name="Jenkins J."/>
            <person name="Shu S."/>
            <person name="Ishizaki K."/>
            <person name="Yamaoka S."/>
            <person name="Nishihama R."/>
            <person name="Nakamura Y."/>
            <person name="Berger F."/>
            <person name="Adam C."/>
            <person name="Aki S.S."/>
            <person name="Althoff F."/>
            <person name="Araki T."/>
            <person name="Arteaga-Vazquez M.A."/>
            <person name="Balasubrmanian S."/>
            <person name="Barry K."/>
            <person name="Bauer D."/>
            <person name="Boehm C.R."/>
            <person name="Briginshaw L."/>
            <person name="Caballero-Perez J."/>
            <person name="Catarino B."/>
            <person name="Chen F."/>
            <person name="Chiyoda S."/>
            <person name="Chovatia M."/>
            <person name="Davies K.M."/>
            <person name="Delmans M."/>
            <person name="Demura T."/>
            <person name="Dierschke T."/>
            <person name="Dolan L."/>
            <person name="Dorantes-Acosta A.E."/>
            <person name="Eklund D.M."/>
            <person name="Florent S.N."/>
            <person name="Flores-Sandoval E."/>
            <person name="Fujiyama A."/>
            <person name="Fukuzawa H."/>
            <person name="Galik B."/>
            <person name="Grimanelli D."/>
            <person name="Grimwood J."/>
            <person name="Grossniklaus U."/>
            <person name="Hamada T."/>
            <person name="Haseloff J."/>
            <person name="Hetherington A.J."/>
            <person name="Higo A."/>
            <person name="Hirakawa Y."/>
            <person name="Hundley H.N."/>
            <person name="Ikeda Y."/>
            <person name="Inoue K."/>
            <person name="Inoue S.I."/>
            <person name="Ishida S."/>
            <person name="Jia Q."/>
            <person name="Kakita M."/>
            <person name="Kanazawa T."/>
            <person name="Kawai Y."/>
            <person name="Kawashima T."/>
            <person name="Kennedy M."/>
            <person name="Kinose K."/>
            <person name="Kinoshita T."/>
            <person name="Kohara Y."/>
            <person name="Koide E."/>
            <person name="Komatsu K."/>
            <person name="Kopischke S."/>
            <person name="Kubo M."/>
            <person name="Kyozuka J."/>
            <person name="Lagercrantz U."/>
            <person name="Lin S.S."/>
            <person name="Lindquist E."/>
            <person name="Lipzen A.M."/>
            <person name="Lu C.W."/>
            <person name="De Luna E."/>
            <person name="Martienssen R.A."/>
            <person name="Minamino N."/>
            <person name="Mizutani M."/>
            <person name="Mizutani M."/>
            <person name="Mochizuki N."/>
            <person name="Monte I."/>
            <person name="Mosher R."/>
            <person name="Nagasaki H."/>
            <person name="Nakagami H."/>
            <person name="Naramoto S."/>
            <person name="Nishitani K."/>
            <person name="Ohtani M."/>
            <person name="Okamoto T."/>
            <person name="Okumura M."/>
            <person name="Phillips J."/>
            <person name="Pollak B."/>
            <person name="Reinders A."/>
            <person name="Rovekamp M."/>
            <person name="Sano R."/>
            <person name="Sawa S."/>
            <person name="Schmid M.W."/>
            <person name="Shirakawa M."/>
            <person name="Solano R."/>
            <person name="Spunde A."/>
            <person name="Suetsugu N."/>
            <person name="Sugano S."/>
            <person name="Sugiyama A."/>
            <person name="Sun R."/>
            <person name="Suzuki Y."/>
            <person name="Takenaka M."/>
            <person name="Takezawa D."/>
            <person name="Tomogane H."/>
            <person name="Tsuzuki M."/>
            <person name="Ueda T."/>
            <person name="Umeda M."/>
            <person name="Ward J.M."/>
            <person name="Watanabe Y."/>
            <person name="Yazaki K."/>
            <person name="Yokoyama R."/>
            <person name="Yoshitake Y."/>
            <person name="Yotsui I."/>
            <person name="Zachgo S."/>
            <person name="Schmutz J."/>
        </authorList>
    </citation>
    <scope>NUCLEOTIDE SEQUENCE [LARGE SCALE GENOMIC DNA]</scope>
    <source>
        <strain evidence="3">Tak-1</strain>
    </source>
</reference>
<dbReference type="EMBL" id="KZ772697">
    <property type="protein sequence ID" value="PTQ43386.1"/>
    <property type="molecule type" value="Genomic_DNA"/>
</dbReference>
<dbReference type="Proteomes" id="UP000244005">
    <property type="component" value="Unassembled WGS sequence"/>
</dbReference>
<keyword evidence="3" id="KW-1185">Reference proteome</keyword>
<feature type="region of interest" description="Disordered" evidence="1">
    <location>
        <begin position="154"/>
        <end position="174"/>
    </location>
</feature>